<accession>A0A6N8FZD6</accession>
<dbReference type="FunFam" id="3.30.70.270:FF:000001">
    <property type="entry name" value="Diguanylate cyclase domain protein"/>
    <property type="match status" value="1"/>
</dbReference>
<dbReference type="GO" id="GO:0052621">
    <property type="term" value="F:diguanylate cyclase activity"/>
    <property type="evidence" value="ECO:0007669"/>
    <property type="project" value="TreeGrafter"/>
</dbReference>
<proteinExistence type="predicted"/>
<gene>
    <name evidence="4" type="ORF">BWI75_19760</name>
</gene>
<dbReference type="InterPro" id="IPR043128">
    <property type="entry name" value="Rev_trsase/Diguanyl_cyclase"/>
</dbReference>
<dbReference type="EMBL" id="NAPY01000041">
    <property type="protein sequence ID" value="MUL38498.1"/>
    <property type="molecule type" value="Genomic_DNA"/>
</dbReference>
<dbReference type="RefSeq" id="WP_105222203.1">
    <property type="nucleotide sequence ID" value="NZ_CAWNSU010000003.1"/>
</dbReference>
<dbReference type="AlphaFoldDB" id="A0A6N8FZD6"/>
<keyword evidence="5" id="KW-1185">Reference proteome</keyword>
<dbReference type="PROSITE" id="PS50887">
    <property type="entry name" value="GGDEF"/>
    <property type="match status" value="1"/>
</dbReference>
<dbReference type="CDD" id="cd01949">
    <property type="entry name" value="GGDEF"/>
    <property type="match status" value="1"/>
</dbReference>
<dbReference type="Proteomes" id="UP000441797">
    <property type="component" value="Unassembled WGS sequence"/>
</dbReference>
<organism evidence="4 5">
    <name type="scientific">Gloeocapsopsis dulcis AAB1 = 1H9</name>
    <dbReference type="NCBI Taxonomy" id="1433147"/>
    <lineage>
        <taxon>Bacteria</taxon>
        <taxon>Bacillati</taxon>
        <taxon>Cyanobacteriota</taxon>
        <taxon>Cyanophyceae</taxon>
        <taxon>Oscillatoriophycideae</taxon>
        <taxon>Chroococcales</taxon>
        <taxon>Chroococcaceae</taxon>
        <taxon>Gloeocapsopsis</taxon>
        <taxon>Gloeocapsopsis dulcis</taxon>
    </lineage>
</organism>
<dbReference type="PANTHER" id="PTHR45138">
    <property type="entry name" value="REGULATORY COMPONENTS OF SENSORY TRANSDUCTION SYSTEM"/>
    <property type="match status" value="1"/>
</dbReference>
<evidence type="ECO:0000259" key="3">
    <source>
        <dbReference type="PROSITE" id="PS50887"/>
    </source>
</evidence>
<evidence type="ECO:0000313" key="4">
    <source>
        <dbReference type="EMBL" id="MUL38498.1"/>
    </source>
</evidence>
<evidence type="ECO:0000259" key="2">
    <source>
        <dbReference type="PROSITE" id="PS50110"/>
    </source>
</evidence>
<dbReference type="SUPFAM" id="SSF52172">
    <property type="entry name" value="CheY-like"/>
    <property type="match status" value="1"/>
</dbReference>
<dbReference type="InterPro" id="IPR011006">
    <property type="entry name" value="CheY-like_superfamily"/>
</dbReference>
<dbReference type="NCBIfam" id="TIGR00254">
    <property type="entry name" value="GGDEF"/>
    <property type="match status" value="1"/>
</dbReference>
<protein>
    <submittedName>
        <fullName evidence="4">Diguanylate cyclase response regulator</fullName>
    </submittedName>
</protein>
<dbReference type="Pfam" id="PF00072">
    <property type="entry name" value="Response_reg"/>
    <property type="match status" value="1"/>
</dbReference>
<feature type="domain" description="Response regulatory" evidence="2">
    <location>
        <begin position="12"/>
        <end position="128"/>
    </location>
</feature>
<dbReference type="InterPro" id="IPR029787">
    <property type="entry name" value="Nucleotide_cyclase"/>
</dbReference>
<reference evidence="4 5" key="1">
    <citation type="journal article" date="2019" name="Front. Microbiol.">
        <title>Genomic Features for Desiccation Tolerance and Sugar Biosynthesis in the Extremophile Gloeocapsopsis sp. UTEX B3054.</title>
        <authorList>
            <person name="Urrejola C."/>
            <person name="Alcorta J."/>
            <person name="Salas L."/>
            <person name="Vasquez M."/>
            <person name="Polz M.F."/>
            <person name="Vicuna R."/>
            <person name="Diez B."/>
        </authorList>
    </citation>
    <scope>NUCLEOTIDE SEQUENCE [LARGE SCALE GENOMIC DNA]</scope>
    <source>
        <strain evidence="4 5">1H9</strain>
    </source>
</reference>
<dbReference type="GO" id="GO:0005886">
    <property type="term" value="C:plasma membrane"/>
    <property type="evidence" value="ECO:0007669"/>
    <property type="project" value="TreeGrafter"/>
</dbReference>
<keyword evidence="1" id="KW-0597">Phosphoprotein</keyword>
<comment type="caution">
    <text evidence="4">The sequence shown here is derived from an EMBL/GenBank/DDBJ whole genome shotgun (WGS) entry which is preliminary data.</text>
</comment>
<dbReference type="SMART" id="SM00267">
    <property type="entry name" value="GGDEF"/>
    <property type="match status" value="1"/>
</dbReference>
<evidence type="ECO:0000313" key="5">
    <source>
        <dbReference type="Proteomes" id="UP000441797"/>
    </source>
</evidence>
<dbReference type="GO" id="GO:0043709">
    <property type="term" value="P:cell adhesion involved in single-species biofilm formation"/>
    <property type="evidence" value="ECO:0007669"/>
    <property type="project" value="TreeGrafter"/>
</dbReference>
<feature type="domain" description="GGDEF" evidence="3">
    <location>
        <begin position="178"/>
        <end position="315"/>
    </location>
</feature>
<dbReference type="SMART" id="SM00448">
    <property type="entry name" value="REC"/>
    <property type="match status" value="1"/>
</dbReference>
<feature type="modified residue" description="4-aspartylphosphate" evidence="1">
    <location>
        <position position="61"/>
    </location>
</feature>
<dbReference type="InterPro" id="IPR001789">
    <property type="entry name" value="Sig_transdc_resp-reg_receiver"/>
</dbReference>
<dbReference type="Gene3D" id="3.30.70.270">
    <property type="match status" value="1"/>
</dbReference>
<dbReference type="InterPro" id="IPR050469">
    <property type="entry name" value="Diguanylate_Cyclase"/>
</dbReference>
<dbReference type="GO" id="GO:1902201">
    <property type="term" value="P:negative regulation of bacterial-type flagellum-dependent cell motility"/>
    <property type="evidence" value="ECO:0007669"/>
    <property type="project" value="TreeGrafter"/>
</dbReference>
<dbReference type="OrthoDB" id="9115at2"/>
<dbReference type="SUPFAM" id="SSF55073">
    <property type="entry name" value="Nucleotide cyclase"/>
    <property type="match status" value="1"/>
</dbReference>
<evidence type="ECO:0000256" key="1">
    <source>
        <dbReference type="PROSITE-ProRule" id="PRU00169"/>
    </source>
</evidence>
<dbReference type="Gene3D" id="3.40.50.2300">
    <property type="match status" value="1"/>
</dbReference>
<dbReference type="PANTHER" id="PTHR45138:SF9">
    <property type="entry name" value="DIGUANYLATE CYCLASE DGCM-RELATED"/>
    <property type="match status" value="1"/>
</dbReference>
<name>A0A6N8FZD6_9CHRO</name>
<sequence length="324" mass="36047">MNTSAQKKVPPLVLIVDDDKSMRILLRQAMKKEGYQVAEAKDGEECLTVYDRLQPDIVLLDAMMPVMDGFTCCTQLQTLFAGEPKPVLMITGLDDQASVDRAFEVGAIDYVTKPIHWAVLRQRVRRLLQQFQLYKQLEEANQALQRLATSDSLTQLANRRRFDEYLNQELQRLAREAAPLSLVLCDVDFFKSYNDTYGHQAGDDCLQQVAQAIARSVRRPTDLVARYGGEEFAVLLPNTNAEGAVRVAEKICSEVKALKIAHTKSQLSTCLTLSVGVASTVFYHESSSAMLISAADKALYQAKAKGRDRIVVVPLSAPHPSVSR</sequence>
<dbReference type="GO" id="GO:0000160">
    <property type="term" value="P:phosphorelay signal transduction system"/>
    <property type="evidence" value="ECO:0007669"/>
    <property type="project" value="InterPro"/>
</dbReference>
<dbReference type="InterPro" id="IPR000160">
    <property type="entry name" value="GGDEF_dom"/>
</dbReference>
<dbReference type="Pfam" id="PF00990">
    <property type="entry name" value="GGDEF"/>
    <property type="match status" value="1"/>
</dbReference>
<dbReference type="PROSITE" id="PS50110">
    <property type="entry name" value="RESPONSE_REGULATORY"/>
    <property type="match status" value="1"/>
</dbReference>